<evidence type="ECO:0000256" key="1">
    <source>
        <dbReference type="ARBA" id="ARBA00022603"/>
    </source>
</evidence>
<dbReference type="SUPFAM" id="SSF53335">
    <property type="entry name" value="S-adenosyl-L-methionine-dependent methyltransferases"/>
    <property type="match status" value="1"/>
</dbReference>
<evidence type="ECO:0000256" key="4">
    <source>
        <dbReference type="ARBA" id="ARBA00022723"/>
    </source>
</evidence>
<dbReference type="PANTHER" id="PTHR10509:SF34">
    <property type="entry name" value="TAPETUM-SPECIFIC METHYLTRANSFERASE 1"/>
    <property type="match status" value="1"/>
</dbReference>
<proteinExistence type="inferred from homology"/>
<evidence type="ECO:0000313" key="7">
    <source>
        <dbReference type="Proteomes" id="UP001419268"/>
    </source>
</evidence>
<evidence type="ECO:0000256" key="3">
    <source>
        <dbReference type="ARBA" id="ARBA00022691"/>
    </source>
</evidence>
<reference evidence="6 7" key="1">
    <citation type="submission" date="2024-01" db="EMBL/GenBank/DDBJ databases">
        <title>Genome assemblies of Stephania.</title>
        <authorList>
            <person name="Yang L."/>
        </authorList>
    </citation>
    <scope>NUCLEOTIDE SEQUENCE [LARGE SCALE GENOMIC DNA]</scope>
    <source>
        <strain evidence="6">JXDWG</strain>
        <tissue evidence="6">Leaf</tissue>
    </source>
</reference>
<keyword evidence="2" id="KW-0808">Transferase</keyword>
<dbReference type="AlphaFoldDB" id="A0AAP0IQZ0"/>
<keyword evidence="4" id="KW-0479">Metal-binding</keyword>
<dbReference type="InterPro" id="IPR050362">
    <property type="entry name" value="Cation-dep_OMT"/>
</dbReference>
<sequence length="242" mass="27166">MVKNILHSDALHKVGSGIFESSVHVWQYILETNVYPREHVLLKKLREATIKHYGRKSIMMVPAEEGQLISMLLKMTNAKKTLEVGVFTGFSLLTTALALPEDGQVTAVDVDREPFDKVGSQLIREAGVEHKVNFIHSDATSALEKMVKQGEKFDMVFVDADKTSYKKYHEILMKLVKVGGIIGYDNTLWFGYVAVPDEEVPEYMKVDCSALKELNSFLASDTRIEISQVAIGDGLTLCRRLK</sequence>
<dbReference type="GO" id="GO:0046872">
    <property type="term" value="F:metal ion binding"/>
    <property type="evidence" value="ECO:0007669"/>
    <property type="project" value="UniProtKB-KW"/>
</dbReference>
<organism evidence="6 7">
    <name type="scientific">Stephania cephalantha</name>
    <dbReference type="NCBI Taxonomy" id="152367"/>
    <lineage>
        <taxon>Eukaryota</taxon>
        <taxon>Viridiplantae</taxon>
        <taxon>Streptophyta</taxon>
        <taxon>Embryophyta</taxon>
        <taxon>Tracheophyta</taxon>
        <taxon>Spermatophyta</taxon>
        <taxon>Magnoliopsida</taxon>
        <taxon>Ranunculales</taxon>
        <taxon>Menispermaceae</taxon>
        <taxon>Menispermoideae</taxon>
        <taxon>Cissampelideae</taxon>
        <taxon>Stephania</taxon>
    </lineage>
</organism>
<evidence type="ECO:0000313" key="6">
    <source>
        <dbReference type="EMBL" id="KAK9120081.1"/>
    </source>
</evidence>
<evidence type="ECO:0008006" key="8">
    <source>
        <dbReference type="Google" id="ProtNLM"/>
    </source>
</evidence>
<dbReference type="Proteomes" id="UP001419268">
    <property type="component" value="Unassembled WGS sequence"/>
</dbReference>
<dbReference type="GO" id="GO:0032259">
    <property type="term" value="P:methylation"/>
    <property type="evidence" value="ECO:0007669"/>
    <property type="project" value="UniProtKB-KW"/>
</dbReference>
<dbReference type="GO" id="GO:0008171">
    <property type="term" value="F:O-methyltransferase activity"/>
    <property type="evidence" value="ECO:0007669"/>
    <property type="project" value="InterPro"/>
</dbReference>
<dbReference type="GO" id="GO:0008757">
    <property type="term" value="F:S-adenosylmethionine-dependent methyltransferase activity"/>
    <property type="evidence" value="ECO:0007669"/>
    <property type="project" value="TreeGrafter"/>
</dbReference>
<comment type="caution">
    <text evidence="6">The sequence shown here is derived from an EMBL/GenBank/DDBJ whole genome shotgun (WGS) entry which is preliminary data.</text>
</comment>
<comment type="similarity">
    <text evidence="5">Belongs to the class I-like SAM-binding methyltransferase superfamily. Cation-dependent O-methyltransferase family.</text>
</comment>
<dbReference type="PROSITE" id="PS51682">
    <property type="entry name" value="SAM_OMT_I"/>
    <property type="match status" value="1"/>
</dbReference>
<accession>A0AAP0IQZ0</accession>
<dbReference type="Gene3D" id="3.40.50.150">
    <property type="entry name" value="Vaccinia Virus protein VP39"/>
    <property type="match status" value="1"/>
</dbReference>
<evidence type="ECO:0000256" key="2">
    <source>
        <dbReference type="ARBA" id="ARBA00022679"/>
    </source>
</evidence>
<protein>
    <recommendedName>
        <fullName evidence="8">Caffeoyl-CoA O-methyltransferase</fullName>
    </recommendedName>
</protein>
<dbReference type="InterPro" id="IPR002935">
    <property type="entry name" value="SAM_O-MeTrfase"/>
</dbReference>
<keyword evidence="1" id="KW-0489">Methyltransferase</keyword>
<dbReference type="CDD" id="cd02440">
    <property type="entry name" value="AdoMet_MTases"/>
    <property type="match status" value="1"/>
</dbReference>
<keyword evidence="7" id="KW-1185">Reference proteome</keyword>
<keyword evidence="3" id="KW-0949">S-adenosyl-L-methionine</keyword>
<dbReference type="InterPro" id="IPR029063">
    <property type="entry name" value="SAM-dependent_MTases_sf"/>
</dbReference>
<dbReference type="Pfam" id="PF01596">
    <property type="entry name" value="Methyltransf_3"/>
    <property type="match status" value="1"/>
</dbReference>
<name>A0AAP0IQZ0_9MAGN</name>
<dbReference type="PANTHER" id="PTHR10509">
    <property type="entry name" value="O-METHYLTRANSFERASE-RELATED"/>
    <property type="match status" value="1"/>
</dbReference>
<gene>
    <name evidence="6" type="ORF">Scep_018174</name>
</gene>
<evidence type="ECO:0000256" key="5">
    <source>
        <dbReference type="ARBA" id="ARBA00023453"/>
    </source>
</evidence>
<dbReference type="EMBL" id="JBBNAG010000007">
    <property type="protein sequence ID" value="KAK9120081.1"/>
    <property type="molecule type" value="Genomic_DNA"/>
</dbReference>